<evidence type="ECO:0000313" key="2">
    <source>
        <dbReference type="Proteomes" id="UP000225706"/>
    </source>
</evidence>
<dbReference type="InterPro" id="IPR020339">
    <property type="entry name" value="C20orf85-like"/>
</dbReference>
<accession>A0A2B4RVQ7</accession>
<dbReference type="OrthoDB" id="10031946at2759"/>
<proteinExistence type="predicted"/>
<reference evidence="2" key="1">
    <citation type="journal article" date="2017" name="bioRxiv">
        <title>Comparative analysis of the genomes of Stylophora pistillata and Acropora digitifera provides evidence for extensive differences between species of corals.</title>
        <authorList>
            <person name="Voolstra C.R."/>
            <person name="Li Y."/>
            <person name="Liew Y.J."/>
            <person name="Baumgarten S."/>
            <person name="Zoccola D."/>
            <person name="Flot J.-F."/>
            <person name="Tambutte S."/>
            <person name="Allemand D."/>
            <person name="Aranda M."/>
        </authorList>
    </citation>
    <scope>NUCLEOTIDE SEQUENCE [LARGE SCALE GENOMIC DNA]</scope>
</reference>
<gene>
    <name evidence="1" type="primary">2</name>
    <name evidence="1" type="ORF">AWC38_SpisGene13828</name>
</gene>
<comment type="caution">
    <text evidence="1">The sequence shown here is derived from an EMBL/GenBank/DDBJ whole genome shotgun (WGS) entry which is preliminary data.</text>
</comment>
<name>A0A2B4RVQ7_STYPI</name>
<dbReference type="Pfam" id="PF14945">
    <property type="entry name" value="LLC1"/>
    <property type="match status" value="1"/>
</dbReference>
<dbReference type="Proteomes" id="UP000225706">
    <property type="component" value="Unassembled WGS sequence"/>
</dbReference>
<organism evidence="1 2">
    <name type="scientific">Stylophora pistillata</name>
    <name type="common">Smooth cauliflower coral</name>
    <dbReference type="NCBI Taxonomy" id="50429"/>
    <lineage>
        <taxon>Eukaryota</taxon>
        <taxon>Metazoa</taxon>
        <taxon>Cnidaria</taxon>
        <taxon>Anthozoa</taxon>
        <taxon>Hexacorallia</taxon>
        <taxon>Scleractinia</taxon>
        <taxon>Astrocoeniina</taxon>
        <taxon>Pocilloporidae</taxon>
        <taxon>Stylophora</taxon>
    </lineage>
</organism>
<dbReference type="EMBL" id="LSMT01000267">
    <property type="protein sequence ID" value="PFX21691.1"/>
    <property type="molecule type" value="Genomic_DNA"/>
</dbReference>
<dbReference type="AlphaFoldDB" id="A0A2B4RVQ7"/>
<sequence>MVFGKSKAGFNFVHQDQIWKDHIGHEHSASKRWPENWGFLIGQYKILANEDESVANGAAAVRVKQRREALKLPPIDASVASQLSVGKSNAKFPTKTSEEVGWRSSQPSCILERYGRYTKLKSSFLGQMKWPPEAID</sequence>
<keyword evidence="2" id="KW-1185">Reference proteome</keyword>
<dbReference type="PANTHER" id="PTHR31909">
    <property type="entry name" value="CHROMOSOME 20 ORF85 FAMILY MEMBER"/>
    <property type="match status" value="1"/>
</dbReference>
<dbReference type="PANTHER" id="PTHR31909:SF3">
    <property type="entry name" value="SIMILAR TO PROTEIN C20ORF85 HOMOLOG"/>
    <property type="match status" value="1"/>
</dbReference>
<dbReference type="STRING" id="50429.A0A2B4RVQ7"/>
<protein>
    <submittedName>
        <fullName evidence="1">Uncharacterized protein C20orf85-like</fullName>
    </submittedName>
</protein>
<evidence type="ECO:0000313" key="1">
    <source>
        <dbReference type="EMBL" id="PFX21691.1"/>
    </source>
</evidence>